<accession>A0A6G1L8I2</accession>
<feature type="compositionally biased region" description="Polar residues" evidence="1">
    <location>
        <begin position="1"/>
        <end position="28"/>
    </location>
</feature>
<dbReference type="EMBL" id="ML995835">
    <property type="protein sequence ID" value="KAF2769243.1"/>
    <property type="molecule type" value="Genomic_DNA"/>
</dbReference>
<dbReference type="AlphaFoldDB" id="A0A6G1L8I2"/>
<evidence type="ECO:0000313" key="3">
    <source>
        <dbReference type="Proteomes" id="UP000799436"/>
    </source>
</evidence>
<keyword evidence="3" id="KW-1185">Reference proteome</keyword>
<feature type="region of interest" description="Disordered" evidence="1">
    <location>
        <begin position="1"/>
        <end position="47"/>
    </location>
</feature>
<evidence type="ECO:0000256" key="1">
    <source>
        <dbReference type="SAM" id="MobiDB-lite"/>
    </source>
</evidence>
<reference evidence="2" key="1">
    <citation type="journal article" date="2020" name="Stud. Mycol.">
        <title>101 Dothideomycetes genomes: a test case for predicting lifestyles and emergence of pathogens.</title>
        <authorList>
            <person name="Haridas S."/>
            <person name="Albert R."/>
            <person name="Binder M."/>
            <person name="Bloem J."/>
            <person name="Labutti K."/>
            <person name="Salamov A."/>
            <person name="Andreopoulos B."/>
            <person name="Baker S."/>
            <person name="Barry K."/>
            <person name="Bills G."/>
            <person name="Bluhm B."/>
            <person name="Cannon C."/>
            <person name="Castanera R."/>
            <person name="Culley D."/>
            <person name="Daum C."/>
            <person name="Ezra D."/>
            <person name="Gonzalez J."/>
            <person name="Henrissat B."/>
            <person name="Kuo A."/>
            <person name="Liang C."/>
            <person name="Lipzen A."/>
            <person name="Lutzoni F."/>
            <person name="Magnuson J."/>
            <person name="Mondo S."/>
            <person name="Nolan M."/>
            <person name="Ohm R."/>
            <person name="Pangilinan J."/>
            <person name="Park H.-J."/>
            <person name="Ramirez L."/>
            <person name="Alfaro M."/>
            <person name="Sun H."/>
            <person name="Tritt A."/>
            <person name="Yoshinaga Y."/>
            <person name="Zwiers L.-H."/>
            <person name="Turgeon B."/>
            <person name="Goodwin S."/>
            <person name="Spatafora J."/>
            <person name="Crous P."/>
            <person name="Grigoriev I."/>
        </authorList>
    </citation>
    <scope>NUCLEOTIDE SEQUENCE</scope>
    <source>
        <strain evidence="2">CBS 116005</strain>
    </source>
</reference>
<proteinExistence type="predicted"/>
<gene>
    <name evidence="2" type="ORF">EJ03DRAFT_327514</name>
</gene>
<feature type="region of interest" description="Disordered" evidence="1">
    <location>
        <begin position="68"/>
        <end position="161"/>
    </location>
</feature>
<dbReference type="Proteomes" id="UP000799436">
    <property type="component" value="Unassembled WGS sequence"/>
</dbReference>
<organism evidence="2 3">
    <name type="scientific">Teratosphaeria nubilosa</name>
    <dbReference type="NCBI Taxonomy" id="161662"/>
    <lineage>
        <taxon>Eukaryota</taxon>
        <taxon>Fungi</taxon>
        <taxon>Dikarya</taxon>
        <taxon>Ascomycota</taxon>
        <taxon>Pezizomycotina</taxon>
        <taxon>Dothideomycetes</taxon>
        <taxon>Dothideomycetidae</taxon>
        <taxon>Mycosphaerellales</taxon>
        <taxon>Teratosphaeriaceae</taxon>
        <taxon>Teratosphaeria</taxon>
    </lineage>
</organism>
<feature type="compositionally biased region" description="Acidic residues" evidence="1">
    <location>
        <begin position="125"/>
        <end position="135"/>
    </location>
</feature>
<sequence>MFATRNQNENAIYEQQTAAASKPLNQSVKGLAPKTPAKTPFRGRQNDENAALLGGNTIGKAGKAAVTAFQTPAGPRNRAPLGNKTTNAKALQTPAPRTQEKPLSNKPTSPRLRRGKVKIHQAEVDPLEDDNEEREIEYMPPRGKPLPDLPEDGWPADRKYSQFEGANLTKGWWSEYQPQKDPEEFSDFEDKLKEFEARERKKKTLAAASANIGEEKKPSTLSSRNAASALSNAPKGTTKPKARLPSFAAPTAAAKARLPSALASRKPITAVTAPGNSRHVAAKVVSNTTLGYSKGRAVSGAARKTLSTIHKDNIPSAEQTSPKKPAFAKDLFGSDSLVVDDDDLGGNTAAFDDDNELLADFQLASIDD</sequence>
<name>A0A6G1L8I2_9PEZI</name>
<feature type="region of interest" description="Disordered" evidence="1">
    <location>
        <begin position="208"/>
        <end position="246"/>
    </location>
</feature>
<evidence type="ECO:0000313" key="2">
    <source>
        <dbReference type="EMBL" id="KAF2769243.1"/>
    </source>
</evidence>
<protein>
    <submittedName>
        <fullName evidence="2">Uncharacterized protein</fullName>
    </submittedName>
</protein>
<dbReference type="OrthoDB" id="5327145at2759"/>
<feature type="compositionally biased region" description="Low complexity" evidence="1">
    <location>
        <begin position="221"/>
        <end position="233"/>
    </location>
</feature>